<reference evidence="1" key="1">
    <citation type="submission" date="2022-06" db="EMBL/GenBank/DDBJ databases">
        <title>Sequencing the genomes of 1000 actinobacteria strains.</title>
        <authorList>
            <person name="Klenk H.-P."/>
        </authorList>
    </citation>
    <scope>NUCLEOTIDE SEQUENCE</scope>
    <source>
        <strain evidence="1">DSM 46694</strain>
    </source>
</reference>
<keyword evidence="2" id="KW-1185">Reference proteome</keyword>
<dbReference type="EMBL" id="JAMZEB010000001">
    <property type="protein sequence ID" value="MCP2353423.1"/>
    <property type="molecule type" value="Genomic_DNA"/>
</dbReference>
<dbReference type="AlphaFoldDB" id="A0A9X2JY42"/>
<dbReference type="RefSeq" id="WP_253739953.1">
    <property type="nucleotide sequence ID" value="NZ_BAABKA010000075.1"/>
</dbReference>
<evidence type="ECO:0000313" key="1">
    <source>
        <dbReference type="EMBL" id="MCP2353423.1"/>
    </source>
</evidence>
<evidence type="ECO:0000313" key="2">
    <source>
        <dbReference type="Proteomes" id="UP001139648"/>
    </source>
</evidence>
<gene>
    <name evidence="1" type="ORF">HD597_000443</name>
</gene>
<organism evidence="1 2">
    <name type="scientific">Nonomuraea thailandensis</name>
    <dbReference type="NCBI Taxonomy" id="1188745"/>
    <lineage>
        <taxon>Bacteria</taxon>
        <taxon>Bacillati</taxon>
        <taxon>Actinomycetota</taxon>
        <taxon>Actinomycetes</taxon>
        <taxon>Streptosporangiales</taxon>
        <taxon>Streptosporangiaceae</taxon>
        <taxon>Nonomuraea</taxon>
    </lineage>
</organism>
<protein>
    <submittedName>
        <fullName evidence="1">Uncharacterized protein</fullName>
    </submittedName>
</protein>
<accession>A0A9X2JY42</accession>
<sequence>MPALRHAQEALFGALSESMNRDGVYAETAWRLVKALSFLLDAADRDTADPTGLMGDLTEVGDSAAAVAARVRALLAAAVPVLDLACFYDDNRLNRAALGDSVATRVTVELLEGGGGDGGYAGPRNVLDAELAGASMAVKRVRHGVLPTGGLALLDWDAVLRAAAAAYDWATALLREEPEPGAAM</sequence>
<proteinExistence type="predicted"/>
<comment type="caution">
    <text evidence="1">The sequence shown here is derived from an EMBL/GenBank/DDBJ whole genome shotgun (WGS) entry which is preliminary data.</text>
</comment>
<name>A0A9X2JY42_9ACTN</name>
<dbReference type="Proteomes" id="UP001139648">
    <property type="component" value="Unassembled WGS sequence"/>
</dbReference>